<dbReference type="Pfam" id="PF05437">
    <property type="entry name" value="AzlD"/>
    <property type="match status" value="1"/>
</dbReference>
<name>A0A6J4TDZ0_9ACTN</name>
<protein>
    <recommendedName>
        <fullName evidence="3">Branched-chain amino acid transport</fullName>
    </recommendedName>
</protein>
<organism evidence="2">
    <name type="scientific">uncultured Thermoleophilia bacterium</name>
    <dbReference type="NCBI Taxonomy" id="1497501"/>
    <lineage>
        <taxon>Bacteria</taxon>
        <taxon>Bacillati</taxon>
        <taxon>Actinomycetota</taxon>
        <taxon>Thermoleophilia</taxon>
        <taxon>environmental samples</taxon>
    </lineage>
</organism>
<dbReference type="EMBL" id="CADCWC010000025">
    <property type="protein sequence ID" value="CAA9520186.1"/>
    <property type="molecule type" value="Genomic_DNA"/>
</dbReference>
<dbReference type="AlphaFoldDB" id="A0A6J4TDZ0"/>
<gene>
    <name evidence="2" type="ORF">AVDCRST_MAG79-149</name>
</gene>
<accession>A0A6J4TDZ0</accession>
<keyword evidence="1" id="KW-0472">Membrane</keyword>
<keyword evidence="1" id="KW-0812">Transmembrane</keyword>
<evidence type="ECO:0008006" key="3">
    <source>
        <dbReference type="Google" id="ProtNLM"/>
    </source>
</evidence>
<evidence type="ECO:0000256" key="1">
    <source>
        <dbReference type="SAM" id="Phobius"/>
    </source>
</evidence>
<evidence type="ECO:0000313" key="2">
    <source>
        <dbReference type="EMBL" id="CAA9520186.1"/>
    </source>
</evidence>
<dbReference type="InterPro" id="IPR008407">
    <property type="entry name" value="Brnchd-chn_aa_trnsp_AzlD"/>
</dbReference>
<feature type="transmembrane region" description="Helical" evidence="1">
    <location>
        <begin position="36"/>
        <end position="58"/>
    </location>
</feature>
<reference evidence="2" key="1">
    <citation type="submission" date="2020-02" db="EMBL/GenBank/DDBJ databases">
        <authorList>
            <person name="Meier V. D."/>
        </authorList>
    </citation>
    <scope>NUCLEOTIDE SEQUENCE</scope>
    <source>
        <strain evidence="2">AVDCRST_MAG79</strain>
    </source>
</reference>
<keyword evidence="1" id="KW-1133">Transmembrane helix</keyword>
<proteinExistence type="predicted"/>
<feature type="transmembrane region" description="Helical" evidence="1">
    <location>
        <begin position="70"/>
        <end position="87"/>
    </location>
</feature>
<feature type="transmembrane region" description="Helical" evidence="1">
    <location>
        <begin position="93"/>
        <end position="111"/>
    </location>
</feature>
<sequence>MTDLVPLAVLMALVTYPARAFPLLVGTFARLPAPALAYLRLVGPAVLAALAAVNTMVVVELAADGSRRPLFHVGIEWLGVLACLGIVVWRKNLLAGIVVAVGLVAVTRVATG</sequence>